<dbReference type="EMBL" id="VSRR010001126">
    <property type="protein sequence ID" value="MPC22789.1"/>
    <property type="molecule type" value="Genomic_DNA"/>
</dbReference>
<gene>
    <name evidence="1" type="ORF">E2C01_015815</name>
</gene>
<keyword evidence="2" id="KW-1185">Reference proteome</keyword>
<protein>
    <submittedName>
        <fullName evidence="1">Uncharacterized protein</fullName>
    </submittedName>
</protein>
<name>A0A5B7DNY7_PORTR</name>
<reference evidence="1 2" key="1">
    <citation type="submission" date="2019-05" db="EMBL/GenBank/DDBJ databases">
        <title>Another draft genome of Portunus trituberculatus and its Hox gene families provides insights of decapod evolution.</title>
        <authorList>
            <person name="Jeong J.-H."/>
            <person name="Song I."/>
            <person name="Kim S."/>
            <person name="Choi T."/>
            <person name="Kim D."/>
            <person name="Ryu S."/>
            <person name="Kim W."/>
        </authorList>
    </citation>
    <scope>NUCLEOTIDE SEQUENCE [LARGE SCALE GENOMIC DNA]</scope>
    <source>
        <tissue evidence="1">Muscle</tissue>
    </source>
</reference>
<sequence length="115" mass="12618">MCQTGPAAGQLSVWLPTGDTSTPSSFLLPFLVPFLFYSACGIDQACIHDHVDGDTSSSFSASQGYTRALPPLSRKYLKPRQHSTAPECELSSVPELPRLHFAHQPQLIMTENQQE</sequence>
<proteinExistence type="predicted"/>
<dbReference type="Proteomes" id="UP000324222">
    <property type="component" value="Unassembled WGS sequence"/>
</dbReference>
<evidence type="ECO:0000313" key="2">
    <source>
        <dbReference type="Proteomes" id="UP000324222"/>
    </source>
</evidence>
<accession>A0A5B7DNY7</accession>
<comment type="caution">
    <text evidence="1">The sequence shown here is derived from an EMBL/GenBank/DDBJ whole genome shotgun (WGS) entry which is preliminary data.</text>
</comment>
<evidence type="ECO:0000313" key="1">
    <source>
        <dbReference type="EMBL" id="MPC22789.1"/>
    </source>
</evidence>
<dbReference type="AlphaFoldDB" id="A0A5B7DNY7"/>
<organism evidence="1 2">
    <name type="scientific">Portunus trituberculatus</name>
    <name type="common">Swimming crab</name>
    <name type="synonym">Neptunus trituberculatus</name>
    <dbReference type="NCBI Taxonomy" id="210409"/>
    <lineage>
        <taxon>Eukaryota</taxon>
        <taxon>Metazoa</taxon>
        <taxon>Ecdysozoa</taxon>
        <taxon>Arthropoda</taxon>
        <taxon>Crustacea</taxon>
        <taxon>Multicrustacea</taxon>
        <taxon>Malacostraca</taxon>
        <taxon>Eumalacostraca</taxon>
        <taxon>Eucarida</taxon>
        <taxon>Decapoda</taxon>
        <taxon>Pleocyemata</taxon>
        <taxon>Brachyura</taxon>
        <taxon>Eubrachyura</taxon>
        <taxon>Portunoidea</taxon>
        <taxon>Portunidae</taxon>
        <taxon>Portuninae</taxon>
        <taxon>Portunus</taxon>
    </lineage>
</organism>